<name>A0A151T8T6_CAJCA</name>
<sequence length="60" mass="7107">MQKGLMIVWQRNFKNMICMSNSLRVVNLVLGSRELFHRYAVLVTKIKDLLGREWRTSLVL</sequence>
<dbReference type="Proteomes" id="UP000075243">
    <property type="component" value="Chromosome 7"/>
</dbReference>
<evidence type="ECO:0000313" key="1">
    <source>
        <dbReference type="EMBL" id="KYP63457.1"/>
    </source>
</evidence>
<accession>A0A151T8T6</accession>
<evidence type="ECO:0000313" key="2">
    <source>
        <dbReference type="Proteomes" id="UP000075243"/>
    </source>
</evidence>
<protein>
    <submittedName>
        <fullName evidence="1">Uncharacterized protein</fullName>
    </submittedName>
</protein>
<organism evidence="1 2">
    <name type="scientific">Cajanus cajan</name>
    <name type="common">Pigeon pea</name>
    <name type="synonym">Cajanus indicus</name>
    <dbReference type="NCBI Taxonomy" id="3821"/>
    <lineage>
        <taxon>Eukaryota</taxon>
        <taxon>Viridiplantae</taxon>
        <taxon>Streptophyta</taxon>
        <taxon>Embryophyta</taxon>
        <taxon>Tracheophyta</taxon>
        <taxon>Spermatophyta</taxon>
        <taxon>Magnoliopsida</taxon>
        <taxon>eudicotyledons</taxon>
        <taxon>Gunneridae</taxon>
        <taxon>Pentapetalae</taxon>
        <taxon>rosids</taxon>
        <taxon>fabids</taxon>
        <taxon>Fabales</taxon>
        <taxon>Fabaceae</taxon>
        <taxon>Papilionoideae</taxon>
        <taxon>50 kb inversion clade</taxon>
        <taxon>NPAAA clade</taxon>
        <taxon>indigoferoid/millettioid clade</taxon>
        <taxon>Phaseoleae</taxon>
        <taxon>Cajanus</taxon>
    </lineage>
</organism>
<gene>
    <name evidence="1" type="ORF">KK1_018028</name>
</gene>
<dbReference type="Gramene" id="C.cajan_17513.t">
    <property type="protein sequence ID" value="C.cajan_17513.t.cds1"/>
    <property type="gene ID" value="C.cajan_17513"/>
</dbReference>
<reference evidence="1 2" key="1">
    <citation type="journal article" date="2012" name="Nat. Biotechnol.">
        <title>Draft genome sequence of pigeonpea (Cajanus cajan), an orphan legume crop of resource-poor farmers.</title>
        <authorList>
            <person name="Varshney R.K."/>
            <person name="Chen W."/>
            <person name="Li Y."/>
            <person name="Bharti A.K."/>
            <person name="Saxena R.K."/>
            <person name="Schlueter J.A."/>
            <person name="Donoghue M.T."/>
            <person name="Azam S."/>
            <person name="Fan G."/>
            <person name="Whaley A.M."/>
            <person name="Farmer A.D."/>
            <person name="Sheridan J."/>
            <person name="Iwata A."/>
            <person name="Tuteja R."/>
            <person name="Penmetsa R.V."/>
            <person name="Wu W."/>
            <person name="Upadhyaya H.D."/>
            <person name="Yang S.P."/>
            <person name="Shah T."/>
            <person name="Saxena K.B."/>
            <person name="Michael T."/>
            <person name="McCombie W.R."/>
            <person name="Yang B."/>
            <person name="Zhang G."/>
            <person name="Yang H."/>
            <person name="Wang J."/>
            <person name="Spillane C."/>
            <person name="Cook D.R."/>
            <person name="May G.D."/>
            <person name="Xu X."/>
            <person name="Jackson S.A."/>
        </authorList>
    </citation>
    <scope>NUCLEOTIDE SEQUENCE [LARGE SCALE GENOMIC DNA]</scope>
    <source>
        <strain evidence="2">cv. Asha</strain>
    </source>
</reference>
<keyword evidence="2" id="KW-1185">Reference proteome</keyword>
<dbReference type="AlphaFoldDB" id="A0A151T8T6"/>
<dbReference type="EMBL" id="CM003609">
    <property type="protein sequence ID" value="KYP63457.1"/>
    <property type="molecule type" value="Genomic_DNA"/>
</dbReference>
<proteinExistence type="predicted"/>